<gene>
    <name evidence="6" type="primary">rpoE_2</name>
    <name evidence="6" type="ORF">Pla175_15680</name>
</gene>
<keyword evidence="4" id="KW-0804">Transcription</keyword>
<dbReference type="KEGG" id="pnd:Pla175_15680"/>
<evidence type="ECO:0000256" key="2">
    <source>
        <dbReference type="ARBA" id="ARBA00023015"/>
    </source>
</evidence>
<reference evidence="6 7" key="1">
    <citation type="submission" date="2019-02" db="EMBL/GenBank/DDBJ databases">
        <title>Deep-cultivation of Planctomycetes and their phenomic and genomic characterization uncovers novel biology.</title>
        <authorList>
            <person name="Wiegand S."/>
            <person name="Jogler M."/>
            <person name="Boedeker C."/>
            <person name="Pinto D."/>
            <person name="Vollmers J."/>
            <person name="Rivas-Marin E."/>
            <person name="Kohn T."/>
            <person name="Peeters S.H."/>
            <person name="Heuer A."/>
            <person name="Rast P."/>
            <person name="Oberbeckmann S."/>
            <person name="Bunk B."/>
            <person name="Jeske O."/>
            <person name="Meyerdierks A."/>
            <person name="Storesund J.E."/>
            <person name="Kallscheuer N."/>
            <person name="Luecker S."/>
            <person name="Lage O.M."/>
            <person name="Pohl T."/>
            <person name="Merkel B.J."/>
            <person name="Hornburger P."/>
            <person name="Mueller R.-W."/>
            <person name="Bruemmer F."/>
            <person name="Labrenz M."/>
            <person name="Spormann A.M."/>
            <person name="Op den Camp H."/>
            <person name="Overmann J."/>
            <person name="Amann R."/>
            <person name="Jetten M.S.M."/>
            <person name="Mascher T."/>
            <person name="Medema M.H."/>
            <person name="Devos D.P."/>
            <person name="Kaster A.-K."/>
            <person name="Ovreas L."/>
            <person name="Rohde M."/>
            <person name="Galperin M.Y."/>
            <person name="Jogler C."/>
        </authorList>
    </citation>
    <scope>NUCLEOTIDE SEQUENCE [LARGE SCALE GENOMIC DNA]</scope>
    <source>
        <strain evidence="6 7">Pla175</strain>
    </source>
</reference>
<dbReference type="InterPro" id="IPR039425">
    <property type="entry name" value="RNA_pol_sigma-70-like"/>
</dbReference>
<dbReference type="PANTHER" id="PTHR43133:SF51">
    <property type="entry name" value="RNA POLYMERASE SIGMA FACTOR"/>
    <property type="match status" value="1"/>
</dbReference>
<dbReference type="InterPro" id="IPR013325">
    <property type="entry name" value="RNA_pol_sigma_r2"/>
</dbReference>
<evidence type="ECO:0000256" key="3">
    <source>
        <dbReference type="ARBA" id="ARBA00023082"/>
    </source>
</evidence>
<evidence type="ECO:0000313" key="7">
    <source>
        <dbReference type="Proteomes" id="UP000317429"/>
    </source>
</evidence>
<dbReference type="GO" id="GO:0003677">
    <property type="term" value="F:DNA binding"/>
    <property type="evidence" value="ECO:0007669"/>
    <property type="project" value="InterPro"/>
</dbReference>
<accession>A0A518D9U0</accession>
<dbReference type="PANTHER" id="PTHR43133">
    <property type="entry name" value="RNA POLYMERASE ECF-TYPE SIGMA FACTO"/>
    <property type="match status" value="1"/>
</dbReference>
<protein>
    <submittedName>
        <fullName evidence="6">ECF RNA polymerase sigma-E factor</fullName>
    </submittedName>
</protein>
<dbReference type="Gene3D" id="1.10.1740.10">
    <property type="match status" value="1"/>
</dbReference>
<evidence type="ECO:0000313" key="6">
    <source>
        <dbReference type="EMBL" id="QDU88196.1"/>
    </source>
</evidence>
<dbReference type="Proteomes" id="UP000317429">
    <property type="component" value="Chromosome"/>
</dbReference>
<dbReference type="GO" id="GO:0006352">
    <property type="term" value="P:DNA-templated transcription initiation"/>
    <property type="evidence" value="ECO:0007669"/>
    <property type="project" value="InterPro"/>
</dbReference>
<dbReference type="NCBIfam" id="TIGR02984">
    <property type="entry name" value="Sig-70_plancto1"/>
    <property type="match status" value="1"/>
</dbReference>
<evidence type="ECO:0000259" key="5">
    <source>
        <dbReference type="Pfam" id="PF08281"/>
    </source>
</evidence>
<dbReference type="InterPro" id="IPR013249">
    <property type="entry name" value="RNA_pol_sigma70_r4_t2"/>
</dbReference>
<dbReference type="SUPFAM" id="SSF88946">
    <property type="entry name" value="Sigma2 domain of RNA polymerase sigma factors"/>
    <property type="match status" value="1"/>
</dbReference>
<dbReference type="EMBL" id="CP036291">
    <property type="protein sequence ID" value="QDU88196.1"/>
    <property type="molecule type" value="Genomic_DNA"/>
</dbReference>
<dbReference type="InterPro" id="IPR014326">
    <property type="entry name" value="RNA_pol_sigma-70_Plancto"/>
</dbReference>
<evidence type="ECO:0000256" key="1">
    <source>
        <dbReference type="ARBA" id="ARBA00010641"/>
    </source>
</evidence>
<dbReference type="InterPro" id="IPR013324">
    <property type="entry name" value="RNA_pol_sigma_r3/r4-like"/>
</dbReference>
<dbReference type="CDD" id="cd06171">
    <property type="entry name" value="Sigma70_r4"/>
    <property type="match status" value="1"/>
</dbReference>
<dbReference type="NCBIfam" id="TIGR02937">
    <property type="entry name" value="sigma70-ECF"/>
    <property type="match status" value="1"/>
</dbReference>
<name>A0A518D9U0_9BACT</name>
<dbReference type="AlphaFoldDB" id="A0A518D9U0"/>
<keyword evidence="7" id="KW-1185">Reference proteome</keyword>
<organism evidence="6 7">
    <name type="scientific">Pirellulimonas nuda</name>
    <dbReference type="NCBI Taxonomy" id="2528009"/>
    <lineage>
        <taxon>Bacteria</taxon>
        <taxon>Pseudomonadati</taxon>
        <taxon>Planctomycetota</taxon>
        <taxon>Planctomycetia</taxon>
        <taxon>Pirellulales</taxon>
        <taxon>Lacipirellulaceae</taxon>
        <taxon>Pirellulimonas</taxon>
    </lineage>
</organism>
<proteinExistence type="inferred from homology"/>
<dbReference type="InterPro" id="IPR036388">
    <property type="entry name" value="WH-like_DNA-bd_sf"/>
</dbReference>
<dbReference type="GO" id="GO:0016987">
    <property type="term" value="F:sigma factor activity"/>
    <property type="evidence" value="ECO:0007669"/>
    <property type="project" value="UniProtKB-KW"/>
</dbReference>
<keyword evidence="2" id="KW-0805">Transcription regulation</keyword>
<feature type="domain" description="RNA polymerase sigma factor 70 region 4 type 2" evidence="5">
    <location>
        <begin position="138"/>
        <end position="189"/>
    </location>
</feature>
<comment type="similarity">
    <text evidence="1">Belongs to the sigma-70 factor family. ECF subfamily.</text>
</comment>
<keyword evidence="3" id="KW-0731">Sigma factor</keyword>
<dbReference type="InterPro" id="IPR014284">
    <property type="entry name" value="RNA_pol_sigma-70_dom"/>
</dbReference>
<dbReference type="Gene3D" id="1.10.10.10">
    <property type="entry name" value="Winged helix-like DNA-binding domain superfamily/Winged helix DNA-binding domain"/>
    <property type="match status" value="1"/>
</dbReference>
<sequence length="206" mass="23887">MLADARLGSGEQLGGLLEHYKNYLRLLAMAQMEERLSARLSPSDIVQETFYEAHRDFQQFRGGSSAELLAWLRAVLVNNLHRAVEHHLGTEKRDMRREVSIERIDASVERSAFRLEGVLQDPGSSPSLRAQRQEREVALADELARLPRDYREVIVLRHLSGMPFEQIGERMNRSPGAVRMLWLRGVRQLREQMGDGWNRRFEEPQR</sequence>
<dbReference type="RefSeq" id="WP_231954259.1">
    <property type="nucleotide sequence ID" value="NZ_CP036291.1"/>
</dbReference>
<dbReference type="Pfam" id="PF08281">
    <property type="entry name" value="Sigma70_r4_2"/>
    <property type="match status" value="1"/>
</dbReference>
<dbReference type="SUPFAM" id="SSF88659">
    <property type="entry name" value="Sigma3 and sigma4 domains of RNA polymerase sigma factors"/>
    <property type="match status" value="1"/>
</dbReference>
<evidence type="ECO:0000256" key="4">
    <source>
        <dbReference type="ARBA" id="ARBA00023163"/>
    </source>
</evidence>